<proteinExistence type="predicted"/>
<sequence>MSQKSATKFSQSLAIPSYQPAYRIIADLQQHHNDIMELFPIIFLFVLVHQRVIHPVLAKNDDEAANSKRYRIAIIGGGISGSFVTKYISEYDVARLNETVNGKQRKQCLLDKIVVYDVSPPPPGFLDGQ</sequence>
<accession>A0A7S0AMC9</accession>
<reference evidence="1" key="1">
    <citation type="submission" date="2021-01" db="EMBL/GenBank/DDBJ databases">
        <authorList>
            <person name="Corre E."/>
            <person name="Pelletier E."/>
            <person name="Niang G."/>
            <person name="Scheremetjew M."/>
            <person name="Finn R."/>
            <person name="Kale V."/>
            <person name="Holt S."/>
            <person name="Cochrane G."/>
            <person name="Meng A."/>
            <person name="Brown T."/>
            <person name="Cohen L."/>
        </authorList>
    </citation>
    <scope>NUCLEOTIDE SEQUENCE</scope>
    <source>
        <strain evidence="1">CCMP3303</strain>
    </source>
</reference>
<protein>
    <recommendedName>
        <fullName evidence="2">Prenylcysteine lyase domain-containing protein</fullName>
    </recommendedName>
</protein>
<dbReference type="EMBL" id="HBEJ01008453">
    <property type="protein sequence ID" value="CAD8368505.1"/>
    <property type="molecule type" value="Transcribed_RNA"/>
</dbReference>
<evidence type="ECO:0000313" key="1">
    <source>
        <dbReference type="EMBL" id="CAD8368505.1"/>
    </source>
</evidence>
<organism evidence="1">
    <name type="scientific">Minutocellus polymorphus</name>
    <dbReference type="NCBI Taxonomy" id="265543"/>
    <lineage>
        <taxon>Eukaryota</taxon>
        <taxon>Sar</taxon>
        <taxon>Stramenopiles</taxon>
        <taxon>Ochrophyta</taxon>
        <taxon>Bacillariophyta</taxon>
        <taxon>Mediophyceae</taxon>
        <taxon>Cymatosirophycidae</taxon>
        <taxon>Cymatosirales</taxon>
        <taxon>Cymatosiraceae</taxon>
        <taxon>Minutocellus</taxon>
    </lineage>
</organism>
<name>A0A7S0AMC9_9STRA</name>
<gene>
    <name evidence="1" type="ORF">MPOL1434_LOCUS4975</name>
</gene>
<dbReference type="AlphaFoldDB" id="A0A7S0AMC9"/>
<evidence type="ECO:0008006" key="2">
    <source>
        <dbReference type="Google" id="ProtNLM"/>
    </source>
</evidence>